<dbReference type="InterPro" id="IPR050490">
    <property type="entry name" value="Bact_solute-bd_prot1"/>
</dbReference>
<dbReference type="RefSeq" id="WP_205255482.1">
    <property type="nucleotide sequence ID" value="NZ_BAAAPV010000001.1"/>
</dbReference>
<feature type="signal peptide" evidence="2">
    <location>
        <begin position="1"/>
        <end position="21"/>
    </location>
</feature>
<reference evidence="3" key="1">
    <citation type="submission" date="2021-01" db="EMBL/GenBank/DDBJ databases">
        <title>KCTC 19127 draft genome.</title>
        <authorList>
            <person name="An D."/>
        </authorList>
    </citation>
    <scope>NUCLEOTIDE SEQUENCE</scope>
    <source>
        <strain evidence="3">KCTC 19127</strain>
    </source>
</reference>
<evidence type="ECO:0000256" key="2">
    <source>
        <dbReference type="SAM" id="SignalP"/>
    </source>
</evidence>
<protein>
    <submittedName>
        <fullName evidence="3">Extracellular solute-binding protein</fullName>
    </submittedName>
</protein>
<dbReference type="InterPro" id="IPR006311">
    <property type="entry name" value="TAT_signal"/>
</dbReference>
<evidence type="ECO:0000313" key="4">
    <source>
        <dbReference type="Proteomes" id="UP000663801"/>
    </source>
</evidence>
<dbReference type="PANTHER" id="PTHR43649:SF14">
    <property type="entry name" value="BLR3389 PROTEIN"/>
    <property type="match status" value="1"/>
</dbReference>
<keyword evidence="4" id="KW-1185">Reference proteome</keyword>
<evidence type="ECO:0000313" key="3">
    <source>
        <dbReference type="EMBL" id="MBM9475322.1"/>
    </source>
</evidence>
<feature type="region of interest" description="Disordered" evidence="1">
    <location>
        <begin position="298"/>
        <end position="327"/>
    </location>
</feature>
<feature type="chain" id="PRO_5039501145" evidence="2">
    <location>
        <begin position="22"/>
        <end position="349"/>
    </location>
</feature>
<proteinExistence type="predicted"/>
<dbReference type="SUPFAM" id="SSF53850">
    <property type="entry name" value="Periplasmic binding protein-like II"/>
    <property type="match status" value="1"/>
</dbReference>
<gene>
    <name evidence="3" type="ORF">JL107_02575</name>
</gene>
<organism evidence="3 4">
    <name type="scientific">Nakamurella flavida</name>
    <dbReference type="NCBI Taxonomy" id="363630"/>
    <lineage>
        <taxon>Bacteria</taxon>
        <taxon>Bacillati</taxon>
        <taxon>Actinomycetota</taxon>
        <taxon>Actinomycetes</taxon>
        <taxon>Nakamurellales</taxon>
        <taxon>Nakamurellaceae</taxon>
        <taxon>Nakamurella</taxon>
    </lineage>
</organism>
<accession>A0A939C4K7</accession>
<comment type="caution">
    <text evidence="3">The sequence shown here is derived from an EMBL/GenBank/DDBJ whole genome shotgun (WGS) entry which is preliminary data.</text>
</comment>
<sequence length="349" mass="37059">MTRISRRPLVALTLLAGLTLAACGGATPGGASGAGGAAPAAAGEANAWVLTGGGWPVIEQTFQTWNAAHADQKIGVEAFANDAYKEKIRTSVGSGQAPTLIMNWTGGALNDYVSNQQVDDITDATADLVKRVTPSVAQNGVVDGKTFAVPLNDVQPVVMYYNKAVFDQVGLSVPTTYDELLASIPTFKAAGIAPLSIAGQSVWPELMWLQYLTDRIGGPEVFENILAGKPDAWSDPAVTEALTNIQELVNAGAFVDGFASVTADAGSDFALVHTGKAAMILQGSWGYPTFKTDNPEFAASSLGFSGPGSPPGRRRRPVSPGRSRWSRWRTEARSTREVMRRWRMQESAW</sequence>
<name>A0A939C4K7_9ACTN</name>
<dbReference type="PROSITE" id="PS51257">
    <property type="entry name" value="PROKAR_LIPOPROTEIN"/>
    <property type="match status" value="1"/>
</dbReference>
<dbReference type="PROSITE" id="PS51318">
    <property type="entry name" value="TAT"/>
    <property type="match status" value="1"/>
</dbReference>
<keyword evidence="2" id="KW-0732">Signal</keyword>
<dbReference type="Pfam" id="PF01547">
    <property type="entry name" value="SBP_bac_1"/>
    <property type="match status" value="1"/>
</dbReference>
<dbReference type="AlphaFoldDB" id="A0A939C4K7"/>
<evidence type="ECO:0000256" key="1">
    <source>
        <dbReference type="SAM" id="MobiDB-lite"/>
    </source>
</evidence>
<dbReference type="Proteomes" id="UP000663801">
    <property type="component" value="Unassembled WGS sequence"/>
</dbReference>
<dbReference type="PANTHER" id="PTHR43649">
    <property type="entry name" value="ARABINOSE-BINDING PROTEIN-RELATED"/>
    <property type="match status" value="1"/>
</dbReference>
<dbReference type="EMBL" id="JAERWL010000003">
    <property type="protein sequence ID" value="MBM9475322.1"/>
    <property type="molecule type" value="Genomic_DNA"/>
</dbReference>
<dbReference type="Gene3D" id="3.40.190.10">
    <property type="entry name" value="Periplasmic binding protein-like II"/>
    <property type="match status" value="2"/>
</dbReference>
<dbReference type="InterPro" id="IPR006059">
    <property type="entry name" value="SBP"/>
</dbReference>